<sequence length="113" mass="13070">MVTSTKLQPVASSSQRREDHSPLPFPAIKVFQKRNVGPSMLPEIIQIWRAKAKMLSQSFLIRVDRNGREVIMYANDRMIPGTASEDLVAKFSCYEDRFINDFQRSFYDLGRDI</sequence>
<organism evidence="2 3">
    <name type="scientific">Austropuccinia psidii MF-1</name>
    <dbReference type="NCBI Taxonomy" id="1389203"/>
    <lineage>
        <taxon>Eukaryota</taxon>
        <taxon>Fungi</taxon>
        <taxon>Dikarya</taxon>
        <taxon>Basidiomycota</taxon>
        <taxon>Pucciniomycotina</taxon>
        <taxon>Pucciniomycetes</taxon>
        <taxon>Pucciniales</taxon>
        <taxon>Sphaerophragmiaceae</taxon>
        <taxon>Austropuccinia</taxon>
    </lineage>
</organism>
<dbReference type="EMBL" id="AVOT02015569">
    <property type="protein sequence ID" value="MBW0499977.1"/>
    <property type="molecule type" value="Genomic_DNA"/>
</dbReference>
<proteinExistence type="predicted"/>
<dbReference type="AlphaFoldDB" id="A0A9Q3HD56"/>
<reference evidence="2" key="1">
    <citation type="submission" date="2021-03" db="EMBL/GenBank/DDBJ databases">
        <title>Draft genome sequence of rust myrtle Austropuccinia psidii MF-1, a brazilian biotype.</title>
        <authorList>
            <person name="Quecine M.C."/>
            <person name="Pachon D.M.R."/>
            <person name="Bonatelli M.L."/>
            <person name="Correr F.H."/>
            <person name="Franceschini L.M."/>
            <person name="Leite T.F."/>
            <person name="Margarido G.R.A."/>
            <person name="Almeida C.A."/>
            <person name="Ferrarezi J.A."/>
            <person name="Labate C.A."/>
        </authorList>
    </citation>
    <scope>NUCLEOTIDE SEQUENCE</scope>
    <source>
        <strain evidence="2">MF-1</strain>
    </source>
</reference>
<evidence type="ECO:0000256" key="1">
    <source>
        <dbReference type="SAM" id="MobiDB-lite"/>
    </source>
</evidence>
<keyword evidence="3" id="KW-1185">Reference proteome</keyword>
<gene>
    <name evidence="2" type="ORF">O181_039692</name>
</gene>
<feature type="compositionally biased region" description="Polar residues" evidence="1">
    <location>
        <begin position="1"/>
        <end position="14"/>
    </location>
</feature>
<evidence type="ECO:0000313" key="3">
    <source>
        <dbReference type="Proteomes" id="UP000765509"/>
    </source>
</evidence>
<evidence type="ECO:0000313" key="2">
    <source>
        <dbReference type="EMBL" id="MBW0499977.1"/>
    </source>
</evidence>
<accession>A0A9Q3HD56</accession>
<name>A0A9Q3HD56_9BASI</name>
<dbReference type="Proteomes" id="UP000765509">
    <property type="component" value="Unassembled WGS sequence"/>
</dbReference>
<comment type="caution">
    <text evidence="2">The sequence shown here is derived from an EMBL/GenBank/DDBJ whole genome shotgun (WGS) entry which is preliminary data.</text>
</comment>
<feature type="region of interest" description="Disordered" evidence="1">
    <location>
        <begin position="1"/>
        <end position="24"/>
    </location>
</feature>
<protein>
    <submittedName>
        <fullName evidence="2">Uncharacterized protein</fullName>
    </submittedName>
</protein>